<gene>
    <name evidence="2" type="ORF">C0Q70_00760</name>
</gene>
<reference evidence="2 3" key="1">
    <citation type="submission" date="2018-04" db="EMBL/GenBank/DDBJ databases">
        <title>The genome of golden apple snail Pomacea canaliculata provides insight into stress tolerance and invasive adaptation.</title>
        <authorList>
            <person name="Liu C."/>
            <person name="Liu B."/>
            <person name="Ren Y."/>
            <person name="Zhang Y."/>
            <person name="Wang H."/>
            <person name="Li S."/>
            <person name="Jiang F."/>
            <person name="Yin L."/>
            <person name="Zhang G."/>
            <person name="Qian W."/>
            <person name="Fan W."/>
        </authorList>
    </citation>
    <scope>NUCLEOTIDE SEQUENCE [LARGE SCALE GENOMIC DNA]</scope>
    <source>
        <strain evidence="2">SZHN2017</strain>
        <tissue evidence="2">Muscle</tissue>
    </source>
</reference>
<organism evidence="2 3">
    <name type="scientific">Pomacea canaliculata</name>
    <name type="common">Golden apple snail</name>
    <dbReference type="NCBI Taxonomy" id="400727"/>
    <lineage>
        <taxon>Eukaryota</taxon>
        <taxon>Metazoa</taxon>
        <taxon>Spiralia</taxon>
        <taxon>Lophotrochozoa</taxon>
        <taxon>Mollusca</taxon>
        <taxon>Gastropoda</taxon>
        <taxon>Caenogastropoda</taxon>
        <taxon>Architaenioglossa</taxon>
        <taxon>Ampullarioidea</taxon>
        <taxon>Ampullariidae</taxon>
        <taxon>Pomacea</taxon>
    </lineage>
</organism>
<dbReference type="EMBL" id="PZQS01000001">
    <property type="protein sequence ID" value="PVD38149.1"/>
    <property type="molecule type" value="Genomic_DNA"/>
</dbReference>
<protein>
    <submittedName>
        <fullName evidence="2">Uncharacterized protein</fullName>
    </submittedName>
</protein>
<accession>A0A2T7PXL4</accession>
<feature type="compositionally biased region" description="Gly residues" evidence="1">
    <location>
        <begin position="1"/>
        <end position="11"/>
    </location>
</feature>
<proteinExistence type="predicted"/>
<comment type="caution">
    <text evidence="2">The sequence shown here is derived from an EMBL/GenBank/DDBJ whole genome shotgun (WGS) entry which is preliminary data.</text>
</comment>
<sequence length="139" mass="14530">MVCAGIGGKEQGGARISTSDGRGNRGEREGTGLGDYSLSLSPGHYSSRSFHRCQSPPKTSVCGGVHGSLLLAGFRCLCLSSTTEQQSRGAPCDLSLLPLGEWHGVKTTKLQTAALEEEEHPVAKAATTPGVSLVCRHHT</sequence>
<dbReference type="AlphaFoldDB" id="A0A2T7PXL4"/>
<evidence type="ECO:0000256" key="1">
    <source>
        <dbReference type="SAM" id="MobiDB-lite"/>
    </source>
</evidence>
<keyword evidence="3" id="KW-1185">Reference proteome</keyword>
<feature type="region of interest" description="Disordered" evidence="1">
    <location>
        <begin position="1"/>
        <end position="37"/>
    </location>
</feature>
<dbReference type="Proteomes" id="UP000245119">
    <property type="component" value="Linkage Group LG1"/>
</dbReference>
<evidence type="ECO:0000313" key="3">
    <source>
        <dbReference type="Proteomes" id="UP000245119"/>
    </source>
</evidence>
<name>A0A2T7PXL4_POMCA</name>
<evidence type="ECO:0000313" key="2">
    <source>
        <dbReference type="EMBL" id="PVD38149.1"/>
    </source>
</evidence>